<feature type="binding site" evidence="6">
    <location>
        <position position="291"/>
    </location>
    <ligand>
        <name>FAD</name>
        <dbReference type="ChEBI" id="CHEBI:57692"/>
    </ligand>
</feature>
<feature type="binding site" evidence="6">
    <location>
        <position position="97"/>
    </location>
    <ligand>
        <name>FAD</name>
        <dbReference type="ChEBI" id="CHEBI:57692"/>
    </ligand>
</feature>
<evidence type="ECO:0000259" key="7">
    <source>
        <dbReference type="Pfam" id="PF07992"/>
    </source>
</evidence>
<comment type="catalytic activity">
    <reaction evidence="6">
        <text>2 reduced [2Fe-2S]-[ferredoxin] + NADP(+) + H(+) = 2 oxidized [2Fe-2S]-[ferredoxin] + NADPH</text>
        <dbReference type="Rhea" id="RHEA:20125"/>
        <dbReference type="Rhea" id="RHEA-COMP:10000"/>
        <dbReference type="Rhea" id="RHEA-COMP:10001"/>
        <dbReference type="ChEBI" id="CHEBI:15378"/>
        <dbReference type="ChEBI" id="CHEBI:33737"/>
        <dbReference type="ChEBI" id="CHEBI:33738"/>
        <dbReference type="ChEBI" id="CHEBI:57783"/>
        <dbReference type="ChEBI" id="CHEBI:58349"/>
        <dbReference type="EC" id="1.18.1.2"/>
    </reaction>
</comment>
<feature type="binding site" evidence="6">
    <location>
        <position position="132"/>
    </location>
    <ligand>
        <name>FAD</name>
        <dbReference type="ChEBI" id="CHEBI:57692"/>
    </ligand>
</feature>
<dbReference type="PRINTS" id="PR00469">
    <property type="entry name" value="PNDRDTASEII"/>
</dbReference>
<dbReference type="InterPro" id="IPR022890">
    <property type="entry name" value="Fd--NADP_Rdtase_type_2"/>
</dbReference>
<comment type="caution">
    <text evidence="8">The sequence shown here is derived from an EMBL/GenBank/DDBJ whole genome shotgun (WGS) entry which is preliminary data.</text>
</comment>
<keyword evidence="4 6" id="KW-0560">Oxidoreductase</keyword>
<dbReference type="HAMAP" id="MF_01685">
    <property type="entry name" value="FENR2"/>
    <property type="match status" value="1"/>
</dbReference>
<dbReference type="Proteomes" id="UP001611494">
    <property type="component" value="Unassembled WGS sequence"/>
</dbReference>
<dbReference type="PRINTS" id="PR00368">
    <property type="entry name" value="FADPNR"/>
</dbReference>
<gene>
    <name evidence="8" type="ORF">ACH49Z_10960</name>
</gene>
<evidence type="ECO:0000313" key="9">
    <source>
        <dbReference type="Proteomes" id="UP001611494"/>
    </source>
</evidence>
<organism evidence="8 9">
    <name type="scientific">Nocardia testacea</name>
    <dbReference type="NCBI Taxonomy" id="248551"/>
    <lineage>
        <taxon>Bacteria</taxon>
        <taxon>Bacillati</taxon>
        <taxon>Actinomycetota</taxon>
        <taxon>Actinomycetes</taxon>
        <taxon>Mycobacteriales</taxon>
        <taxon>Nocardiaceae</taxon>
        <taxon>Nocardia</taxon>
    </lineage>
</organism>
<feature type="binding site" evidence="6">
    <location>
        <position position="52"/>
    </location>
    <ligand>
        <name>FAD</name>
        <dbReference type="ChEBI" id="CHEBI:57692"/>
    </ligand>
</feature>
<evidence type="ECO:0000256" key="3">
    <source>
        <dbReference type="ARBA" id="ARBA00022857"/>
    </source>
</evidence>
<name>A0ABW7VVT4_9NOCA</name>
<dbReference type="SUPFAM" id="SSF51905">
    <property type="entry name" value="FAD/NAD(P)-binding domain"/>
    <property type="match status" value="1"/>
</dbReference>
<comment type="caution">
    <text evidence="6">Lacks conserved residue(s) required for the propagation of feature annotation.</text>
</comment>
<comment type="cofactor">
    <cofactor evidence="6">
        <name>FAD</name>
        <dbReference type="ChEBI" id="CHEBI:57692"/>
    </cofactor>
    <text evidence="6">Binds 1 FAD per subunit.</text>
</comment>
<dbReference type="Gene3D" id="3.50.50.60">
    <property type="entry name" value="FAD/NAD(P)-binding domain"/>
    <property type="match status" value="2"/>
</dbReference>
<reference evidence="8 9" key="1">
    <citation type="submission" date="2024-10" db="EMBL/GenBank/DDBJ databases">
        <title>The Natural Products Discovery Center: Release of the First 8490 Sequenced Strains for Exploring Actinobacteria Biosynthetic Diversity.</title>
        <authorList>
            <person name="Kalkreuter E."/>
            <person name="Kautsar S.A."/>
            <person name="Yang D."/>
            <person name="Bader C.D."/>
            <person name="Teijaro C.N."/>
            <person name="Fluegel L."/>
            <person name="Davis C.M."/>
            <person name="Simpson J.R."/>
            <person name="Lauterbach L."/>
            <person name="Steele A.D."/>
            <person name="Gui C."/>
            <person name="Meng S."/>
            <person name="Li G."/>
            <person name="Viehrig K."/>
            <person name="Ye F."/>
            <person name="Su P."/>
            <person name="Kiefer A.F."/>
            <person name="Nichols A."/>
            <person name="Cepeda A.J."/>
            <person name="Yan W."/>
            <person name="Fan B."/>
            <person name="Jiang Y."/>
            <person name="Adhikari A."/>
            <person name="Zheng C.-J."/>
            <person name="Schuster L."/>
            <person name="Cowan T.M."/>
            <person name="Smanski M.J."/>
            <person name="Chevrette M.G."/>
            <person name="De Carvalho L.P.S."/>
            <person name="Shen B."/>
        </authorList>
    </citation>
    <scope>NUCLEOTIDE SEQUENCE [LARGE SCALE GENOMIC DNA]</scope>
    <source>
        <strain evidence="8 9">NPDC019377</strain>
    </source>
</reference>
<feature type="binding site" evidence="6">
    <location>
        <position position="57"/>
    </location>
    <ligand>
        <name>FAD</name>
        <dbReference type="ChEBI" id="CHEBI:57692"/>
    </ligand>
</feature>
<dbReference type="InterPro" id="IPR023753">
    <property type="entry name" value="FAD/NAD-binding_dom"/>
</dbReference>
<dbReference type="EC" id="1.18.1.2" evidence="6"/>
<feature type="binding site" evidence="6">
    <location>
        <position position="44"/>
    </location>
    <ligand>
        <name>FAD</name>
        <dbReference type="ChEBI" id="CHEBI:57692"/>
    </ligand>
</feature>
<dbReference type="RefSeq" id="WP_397061768.1">
    <property type="nucleotide sequence ID" value="NZ_JBIRYL010000001.1"/>
</dbReference>
<dbReference type="EMBL" id="JBIRYL010000001">
    <property type="protein sequence ID" value="MFI2230361.1"/>
    <property type="molecule type" value="Genomic_DNA"/>
</dbReference>
<feature type="binding site" evidence="6">
    <location>
        <position position="332"/>
    </location>
    <ligand>
        <name>FAD</name>
        <dbReference type="ChEBI" id="CHEBI:57692"/>
    </ligand>
</feature>
<dbReference type="InterPro" id="IPR036188">
    <property type="entry name" value="FAD/NAD-bd_sf"/>
</dbReference>
<evidence type="ECO:0000256" key="2">
    <source>
        <dbReference type="ARBA" id="ARBA00022827"/>
    </source>
</evidence>
<evidence type="ECO:0000313" key="8">
    <source>
        <dbReference type="EMBL" id="MFI2230361.1"/>
    </source>
</evidence>
<evidence type="ECO:0000256" key="6">
    <source>
        <dbReference type="HAMAP-Rule" id="MF_01685"/>
    </source>
</evidence>
<dbReference type="InterPro" id="IPR050097">
    <property type="entry name" value="Ferredoxin-NADP_redctase_2"/>
</dbReference>
<comment type="subunit">
    <text evidence="6">Homodimer.</text>
</comment>
<keyword evidence="1 6" id="KW-0285">Flavoprotein</keyword>
<evidence type="ECO:0000256" key="5">
    <source>
        <dbReference type="ARBA" id="ARBA00048132"/>
    </source>
</evidence>
<keyword evidence="9" id="KW-1185">Reference proteome</keyword>
<keyword evidence="2 6" id="KW-0274">FAD</keyword>
<evidence type="ECO:0000256" key="4">
    <source>
        <dbReference type="ARBA" id="ARBA00023002"/>
    </source>
</evidence>
<accession>A0ABW7VVT4</accession>
<evidence type="ECO:0000256" key="1">
    <source>
        <dbReference type="ARBA" id="ARBA00022630"/>
    </source>
</evidence>
<proteinExistence type="inferred from homology"/>
<feature type="domain" description="FAD/NAD(P)-binding" evidence="7">
    <location>
        <begin position="16"/>
        <end position="303"/>
    </location>
</feature>
<comment type="catalytic activity">
    <reaction evidence="5">
        <text>[thioredoxin]-dithiol + NADP(+) = [thioredoxin]-disulfide + NADPH + H(+)</text>
        <dbReference type="Rhea" id="RHEA:20345"/>
        <dbReference type="Rhea" id="RHEA-COMP:10698"/>
        <dbReference type="Rhea" id="RHEA-COMP:10700"/>
        <dbReference type="ChEBI" id="CHEBI:15378"/>
        <dbReference type="ChEBI" id="CHEBI:29950"/>
        <dbReference type="ChEBI" id="CHEBI:50058"/>
        <dbReference type="ChEBI" id="CHEBI:57783"/>
        <dbReference type="ChEBI" id="CHEBI:58349"/>
        <dbReference type="EC" id="1.8.1.9"/>
    </reaction>
</comment>
<sequence length="336" mass="35411">MNESPHASTGTAREVDILVVGAGPAGLFAAYYAGFRGLRVAVMDALSEPGGQVSAMYPEKEILDIAGFPAVKGRELIDRLLAQAAPYDPVYLLGEQAQTLVHAADGRVVVGTGTGRTVTAGAVVVTGGIGTFTPRPLVKGLDFLDRGLSYFVPDLSVHAGRDVVIVGGGDSAFDWAVHLEPIAASVTLVHRRDKFRAHAATVARVRDSGVRMLVNADVAAVRGNGWISEVEIHHRVDKTTTTVPAQSVIAALGFTADLGPMTEWGMRIEARHIIVDTRMRTTVPRVYAAGDITDYPGKVRLIAVGFGEAATAVNNAAAALDPDADIFPGHSTEQEN</sequence>
<comment type="similarity">
    <text evidence="6">Belongs to the ferredoxin--NADP reductase type 2 family.</text>
</comment>
<protein>
    <recommendedName>
        <fullName evidence="6">Ferredoxin--NADP reductase</fullName>
        <shortName evidence="6">FNR</shortName>
        <shortName evidence="6">Fd-NADP(+) reductase</shortName>
        <ecNumber evidence="6">1.18.1.2</ecNumber>
    </recommendedName>
</protein>
<dbReference type="PANTHER" id="PTHR48105">
    <property type="entry name" value="THIOREDOXIN REDUCTASE 1-RELATED-RELATED"/>
    <property type="match status" value="1"/>
</dbReference>
<dbReference type="Pfam" id="PF07992">
    <property type="entry name" value="Pyr_redox_2"/>
    <property type="match status" value="1"/>
</dbReference>
<keyword evidence="3 6" id="KW-0521">NADP</keyword>